<accession>A0A8D8QTQ3</accession>
<protein>
    <submittedName>
        <fullName evidence="1">Uncharacterized protein</fullName>
    </submittedName>
</protein>
<dbReference type="EMBL" id="HBUF01101536">
    <property type="protein sequence ID" value="CAG6638169.1"/>
    <property type="molecule type" value="Transcribed_RNA"/>
</dbReference>
<reference evidence="1" key="1">
    <citation type="submission" date="2021-05" db="EMBL/GenBank/DDBJ databases">
        <authorList>
            <person name="Alioto T."/>
            <person name="Alioto T."/>
            <person name="Gomez Garrido J."/>
        </authorList>
    </citation>
    <scope>NUCLEOTIDE SEQUENCE</scope>
</reference>
<sequence>MSSYTETLIFVSEFRNNFSGFCLNCWLLHARLGRTQANETSLSYILLTLKSMWIWIIRTNISCCFTRMILNKITNSLTFSIINTPNGLNIKTEGMAKLAEIW</sequence>
<organism evidence="1">
    <name type="scientific">Cacopsylla melanoneura</name>
    <dbReference type="NCBI Taxonomy" id="428564"/>
    <lineage>
        <taxon>Eukaryota</taxon>
        <taxon>Metazoa</taxon>
        <taxon>Ecdysozoa</taxon>
        <taxon>Arthropoda</taxon>
        <taxon>Hexapoda</taxon>
        <taxon>Insecta</taxon>
        <taxon>Pterygota</taxon>
        <taxon>Neoptera</taxon>
        <taxon>Paraneoptera</taxon>
        <taxon>Hemiptera</taxon>
        <taxon>Sternorrhyncha</taxon>
        <taxon>Psylloidea</taxon>
        <taxon>Psyllidae</taxon>
        <taxon>Psyllinae</taxon>
        <taxon>Cacopsylla</taxon>
    </lineage>
</organism>
<name>A0A8D8QTQ3_9HEMI</name>
<proteinExistence type="predicted"/>
<dbReference type="AlphaFoldDB" id="A0A8D8QTQ3"/>
<evidence type="ECO:0000313" key="1">
    <source>
        <dbReference type="EMBL" id="CAG6638169.1"/>
    </source>
</evidence>